<dbReference type="Proteomes" id="UP001077662">
    <property type="component" value="Unassembled WGS sequence"/>
</dbReference>
<accession>A0AAP3DEY7</accession>
<reference evidence="1" key="1">
    <citation type="submission" date="2022-09" db="EMBL/GenBank/DDBJ databases">
        <title>Genome analysis and characterization of larvicidal activity of Brevibacillus strains.</title>
        <authorList>
            <person name="Patrusheva E.V."/>
            <person name="Izotova A.O."/>
            <person name="Toshchakov S.V."/>
            <person name="Sineoky S.P."/>
        </authorList>
    </citation>
    <scope>NUCLEOTIDE SEQUENCE</scope>
    <source>
        <strain evidence="1">VKPM_B-13247</strain>
    </source>
</reference>
<evidence type="ECO:0000313" key="2">
    <source>
        <dbReference type="Proteomes" id="UP001077662"/>
    </source>
</evidence>
<dbReference type="RefSeq" id="WP_181022630.1">
    <property type="nucleotide sequence ID" value="NZ_JANSGW010000003.1"/>
</dbReference>
<dbReference type="EMBL" id="JAPTNE010000003">
    <property type="protein sequence ID" value="MCZ0805915.1"/>
    <property type="molecule type" value="Genomic_DNA"/>
</dbReference>
<sequence length="45" mass="5148">MKQQDIMEDMIAPAKKAERAFQKIKSKSPKNLQNFLPIQEVSEAS</sequence>
<protein>
    <submittedName>
        <fullName evidence="1">Uncharacterized protein</fullName>
    </submittedName>
</protein>
<proteinExistence type="predicted"/>
<dbReference type="AlphaFoldDB" id="A0AAP3DEY7"/>
<organism evidence="1 2">
    <name type="scientific">Brevibacillus laterosporus</name>
    <name type="common">Bacillus laterosporus</name>
    <dbReference type="NCBI Taxonomy" id="1465"/>
    <lineage>
        <taxon>Bacteria</taxon>
        <taxon>Bacillati</taxon>
        <taxon>Bacillota</taxon>
        <taxon>Bacilli</taxon>
        <taxon>Bacillales</taxon>
        <taxon>Paenibacillaceae</taxon>
        <taxon>Brevibacillus</taxon>
    </lineage>
</organism>
<name>A0AAP3DEY7_BRELA</name>
<comment type="caution">
    <text evidence="1">The sequence shown here is derived from an EMBL/GenBank/DDBJ whole genome shotgun (WGS) entry which is preliminary data.</text>
</comment>
<evidence type="ECO:0000313" key="1">
    <source>
        <dbReference type="EMBL" id="MCZ0805915.1"/>
    </source>
</evidence>
<gene>
    <name evidence="1" type="ORF">O0554_03125</name>
</gene>